<accession>A0A8E2ESK0</accession>
<proteinExistence type="predicted"/>
<name>A0A8E2ESK0_9PEZI</name>
<dbReference type="PROSITE" id="PS50181">
    <property type="entry name" value="FBOX"/>
    <property type="match status" value="1"/>
</dbReference>
<evidence type="ECO:0000259" key="1">
    <source>
        <dbReference type="PROSITE" id="PS50181"/>
    </source>
</evidence>
<keyword evidence="3" id="KW-1185">Reference proteome</keyword>
<feature type="non-terminal residue" evidence="2">
    <location>
        <position position="1"/>
    </location>
</feature>
<reference evidence="2 3" key="1">
    <citation type="journal article" date="2016" name="Nat. Commun.">
        <title>Ectomycorrhizal ecology is imprinted in the genome of the dominant symbiotic fungus Cenococcum geophilum.</title>
        <authorList>
            <consortium name="DOE Joint Genome Institute"/>
            <person name="Peter M."/>
            <person name="Kohler A."/>
            <person name="Ohm R.A."/>
            <person name="Kuo A."/>
            <person name="Krutzmann J."/>
            <person name="Morin E."/>
            <person name="Arend M."/>
            <person name="Barry K.W."/>
            <person name="Binder M."/>
            <person name="Choi C."/>
            <person name="Clum A."/>
            <person name="Copeland A."/>
            <person name="Grisel N."/>
            <person name="Haridas S."/>
            <person name="Kipfer T."/>
            <person name="LaButti K."/>
            <person name="Lindquist E."/>
            <person name="Lipzen A."/>
            <person name="Maire R."/>
            <person name="Meier B."/>
            <person name="Mihaltcheva S."/>
            <person name="Molinier V."/>
            <person name="Murat C."/>
            <person name="Poggeler S."/>
            <person name="Quandt C.A."/>
            <person name="Sperisen C."/>
            <person name="Tritt A."/>
            <person name="Tisserant E."/>
            <person name="Crous P.W."/>
            <person name="Henrissat B."/>
            <person name="Nehls U."/>
            <person name="Egli S."/>
            <person name="Spatafora J.W."/>
            <person name="Grigoriev I.V."/>
            <person name="Martin F.M."/>
        </authorList>
    </citation>
    <scope>NUCLEOTIDE SEQUENCE [LARGE SCALE GENOMIC DNA]</scope>
    <source>
        <strain evidence="2 3">CBS 207.34</strain>
    </source>
</reference>
<dbReference type="InterPro" id="IPR001810">
    <property type="entry name" value="F-box_dom"/>
</dbReference>
<gene>
    <name evidence="2" type="ORF">AOQ84DRAFT_417000</name>
</gene>
<evidence type="ECO:0000313" key="2">
    <source>
        <dbReference type="EMBL" id="OCL04132.1"/>
    </source>
</evidence>
<protein>
    <recommendedName>
        <fullName evidence="1">F-box domain-containing protein</fullName>
    </recommendedName>
</protein>
<dbReference type="EMBL" id="KV750597">
    <property type="protein sequence ID" value="OCL04132.1"/>
    <property type="molecule type" value="Genomic_DNA"/>
</dbReference>
<evidence type="ECO:0000313" key="3">
    <source>
        <dbReference type="Proteomes" id="UP000250140"/>
    </source>
</evidence>
<sequence length="315" mass="36425">LLAETHNATQSRLYQLPPELLFLIQEYLSNLEIMALRAASRKFLHTFEAPKANCSDTRKFREVVRRGKFREICQRERDGHLHASHCVCSICMTIHPKAFFSPSERTRAPERRTCLGTHGVIELCRHIRCNYSGLTIYPIDFVCNREHYSVSPSEHHSLSVYRDTSKNEVVVRSGLILLRVPANVPITQDEVALAMRKVHEPMCTHLRIDDPKCLQRRYADSAKLPVESRGRYRPWEGLFSARAHKCPNHACDTRFYLYRKRVKGEDGDFDELVLAIYRYLGSLQKPTDPKWIAQLVEPESFSHYSESRGEDAAPK</sequence>
<dbReference type="Proteomes" id="UP000250140">
    <property type="component" value="Unassembled WGS sequence"/>
</dbReference>
<dbReference type="AlphaFoldDB" id="A0A8E2ESK0"/>
<organism evidence="2 3">
    <name type="scientific">Glonium stellatum</name>
    <dbReference type="NCBI Taxonomy" id="574774"/>
    <lineage>
        <taxon>Eukaryota</taxon>
        <taxon>Fungi</taxon>
        <taxon>Dikarya</taxon>
        <taxon>Ascomycota</taxon>
        <taxon>Pezizomycotina</taxon>
        <taxon>Dothideomycetes</taxon>
        <taxon>Pleosporomycetidae</taxon>
        <taxon>Gloniales</taxon>
        <taxon>Gloniaceae</taxon>
        <taxon>Glonium</taxon>
    </lineage>
</organism>
<dbReference type="OrthoDB" id="3792649at2759"/>
<feature type="domain" description="F-box" evidence="1">
    <location>
        <begin position="10"/>
        <end position="63"/>
    </location>
</feature>